<gene>
    <name evidence="1" type="ORF">COU90_00355</name>
</gene>
<evidence type="ECO:0008006" key="3">
    <source>
        <dbReference type="Google" id="ProtNLM"/>
    </source>
</evidence>
<reference evidence="2" key="1">
    <citation type="submission" date="2017-09" db="EMBL/GenBank/DDBJ databases">
        <title>Depth-based differentiation of microbial function through sediment-hosted aquifers and enrichment of novel symbionts in the deep terrestrial subsurface.</title>
        <authorList>
            <person name="Probst A.J."/>
            <person name="Ladd B."/>
            <person name="Jarett J.K."/>
            <person name="Geller-Mcgrath D.E."/>
            <person name="Sieber C.M.K."/>
            <person name="Emerson J.B."/>
            <person name="Anantharaman K."/>
            <person name="Thomas B.C."/>
            <person name="Malmstrom R."/>
            <person name="Stieglmeier M."/>
            <person name="Klingl A."/>
            <person name="Woyke T."/>
            <person name="Ryan C.M."/>
            <person name="Banfield J.F."/>
        </authorList>
    </citation>
    <scope>NUCLEOTIDE SEQUENCE [LARGE SCALE GENOMIC DNA]</scope>
</reference>
<dbReference type="InterPro" id="IPR014717">
    <property type="entry name" value="Transl_elong_EF1B/ribsomal_bS6"/>
</dbReference>
<sequence length="203" mass="22162">MIFRIAFIVVFIAGGIGVLQAFLRPELDRVSAIRSETVIVEEAIEKSREVIRLRDELLNRYNSVSSADIERIRNFLPAGANITEFLIDLEILIEQSGVIWENVSVDASSAVQNTARNQVSTIGNDTITGGVPAIPAASAPPDALVIGVTVSGTYDEIKTLFDILERNVRLIDVTDVSFGKPGDDGIFTVTISMNTYYQTDTIL</sequence>
<comment type="caution">
    <text evidence="1">The sequence shown here is derived from an EMBL/GenBank/DDBJ whole genome shotgun (WGS) entry which is preliminary data.</text>
</comment>
<evidence type="ECO:0000313" key="2">
    <source>
        <dbReference type="Proteomes" id="UP000229098"/>
    </source>
</evidence>
<name>A0A2M8KXV5_9BACT</name>
<dbReference type="Proteomes" id="UP000229098">
    <property type="component" value="Unassembled WGS sequence"/>
</dbReference>
<organism evidence="1 2">
    <name type="scientific">Candidatus Ryanbacteria bacterium CG10_big_fil_rev_8_21_14_0_10_43_42</name>
    <dbReference type="NCBI Taxonomy" id="1974864"/>
    <lineage>
        <taxon>Bacteria</taxon>
        <taxon>Candidatus Ryaniibacteriota</taxon>
    </lineage>
</organism>
<dbReference type="Gene3D" id="3.30.70.60">
    <property type="match status" value="1"/>
</dbReference>
<dbReference type="AlphaFoldDB" id="A0A2M8KXV5"/>
<dbReference type="EMBL" id="PFEF01000003">
    <property type="protein sequence ID" value="PJE64712.1"/>
    <property type="molecule type" value="Genomic_DNA"/>
</dbReference>
<accession>A0A2M8KXV5</accession>
<protein>
    <recommendedName>
        <fullName evidence="3">Pilus assembly protein PilO</fullName>
    </recommendedName>
</protein>
<evidence type="ECO:0000313" key="1">
    <source>
        <dbReference type="EMBL" id="PJE64712.1"/>
    </source>
</evidence>
<proteinExistence type="predicted"/>